<evidence type="ECO:0000313" key="1">
    <source>
        <dbReference type="EMBL" id="MBA5246839.1"/>
    </source>
</evidence>
<sequence>MKNLSYIIFSLFLVFGITSCSEVDDDMFYYKGDAMLNFNKGTLIDESVLIDTDYKDIKLSYGTIEAVTGSHTVNLVFDASKSTAVEGVDFIIQQGTDGLVDGEVGGTFSIRLLEPAIGVNKTAVFTLQSSTMKFADFDQVLTLSWKLQCTVDSFLGGGFFLADPGLFTGTWPQEIVEGPTPNTLILKDYIETGFDIVLSYDASGNVTFEPQQTGFINGADGMISIKMATDGTPSKFDACNRILTLRANYFVTAGTFGNVTDLFTGM</sequence>
<dbReference type="PROSITE" id="PS51257">
    <property type="entry name" value="PROKAR_LIPOPROTEIN"/>
    <property type="match status" value="1"/>
</dbReference>
<evidence type="ECO:0000313" key="3">
    <source>
        <dbReference type="Proteomes" id="UP000515349"/>
    </source>
</evidence>
<proteinExistence type="predicted"/>
<evidence type="ECO:0000313" key="2">
    <source>
        <dbReference type="EMBL" id="QMS97816.1"/>
    </source>
</evidence>
<reference evidence="2 3" key="1">
    <citation type="submission" date="2020-07" db="EMBL/GenBank/DDBJ databases">
        <title>Chryseobacterium sp.cx-624.</title>
        <authorList>
            <person name="Yang C."/>
        </authorList>
    </citation>
    <scope>NUCLEOTIDE SEQUENCE [LARGE SCALE GENOMIC DNA]</scope>
    <source>
        <strain evidence="3">cx-624</strain>
        <strain evidence="2">Cx-624</strain>
    </source>
</reference>
<evidence type="ECO:0008006" key="5">
    <source>
        <dbReference type="Google" id="ProtNLM"/>
    </source>
</evidence>
<organism evidence="2 3">
    <name type="scientific">Marnyiella aurantia</name>
    <dbReference type="NCBI Taxonomy" id="2758037"/>
    <lineage>
        <taxon>Bacteria</taxon>
        <taxon>Pseudomonadati</taxon>
        <taxon>Bacteroidota</taxon>
        <taxon>Flavobacteriia</taxon>
        <taxon>Flavobacteriales</taxon>
        <taxon>Weeksellaceae</taxon>
        <taxon>Marnyiella</taxon>
    </lineage>
</organism>
<dbReference type="AlphaFoldDB" id="A0A7D7LP36"/>
<keyword evidence="4" id="KW-1185">Reference proteome</keyword>
<dbReference type="RefSeq" id="WP_181886947.1">
    <property type="nucleotide sequence ID" value="NZ_CP059472.1"/>
</dbReference>
<evidence type="ECO:0000313" key="4">
    <source>
        <dbReference type="Proteomes" id="UP000539710"/>
    </source>
</evidence>
<protein>
    <recommendedName>
        <fullName evidence="5">Lipoprotein</fullName>
    </recommendedName>
</protein>
<dbReference type="Proteomes" id="UP000515349">
    <property type="component" value="Chromosome"/>
</dbReference>
<accession>A0A7D7LP36</accession>
<dbReference type="KEGG" id="cbau:H1R16_08800"/>
<name>A0A7D7LP36_9FLAO</name>
<reference evidence="1" key="3">
    <citation type="submission" date="2020-07" db="EMBL/GenBank/DDBJ databases">
        <authorList>
            <person name="Yang C."/>
        </authorList>
    </citation>
    <scope>NUCLEOTIDE SEQUENCE</scope>
    <source>
        <strain evidence="1">Cx-624</strain>
    </source>
</reference>
<reference evidence="4" key="2">
    <citation type="submission" date="2020-07" db="EMBL/GenBank/DDBJ databases">
        <title>Flavobacterium sp. xlx-214.</title>
        <authorList>
            <person name="Yang C."/>
        </authorList>
    </citation>
    <scope>NUCLEOTIDE SEQUENCE [LARGE SCALE GENOMIC DNA]</scope>
    <source>
        <strain evidence="4">CX-624</strain>
    </source>
</reference>
<gene>
    <name evidence="2" type="ORF">H1R16_08800</name>
    <name evidence="1" type="ORF">H2507_06640</name>
</gene>
<dbReference type="EMBL" id="JACEUX010000002">
    <property type="protein sequence ID" value="MBA5246839.1"/>
    <property type="molecule type" value="Genomic_DNA"/>
</dbReference>
<dbReference type="EMBL" id="CP059472">
    <property type="protein sequence ID" value="QMS97816.1"/>
    <property type="molecule type" value="Genomic_DNA"/>
</dbReference>
<dbReference type="Proteomes" id="UP000539710">
    <property type="component" value="Unassembled WGS sequence"/>
</dbReference>